<dbReference type="GO" id="GO:0000472">
    <property type="term" value="P:endonucleolytic cleavage to generate mature 5'-end of SSU-rRNA from (SSU-rRNA, 5.8S rRNA, LSU-rRNA)"/>
    <property type="evidence" value="ECO:0007669"/>
    <property type="project" value="EnsemblFungi"/>
</dbReference>
<dbReference type="InterPro" id="IPR003029">
    <property type="entry name" value="S1_domain"/>
</dbReference>
<dbReference type="Pfam" id="PF00575">
    <property type="entry name" value="S1"/>
    <property type="match status" value="3"/>
</dbReference>
<feature type="domain" description="S1 motif" evidence="12">
    <location>
        <begin position="1092"/>
        <end position="1163"/>
    </location>
</feature>
<feature type="domain" description="S1 motif" evidence="12">
    <location>
        <begin position="126"/>
        <end position="246"/>
    </location>
</feature>
<feature type="region of interest" description="Disordered" evidence="11">
    <location>
        <begin position="66"/>
        <end position="106"/>
    </location>
</feature>
<dbReference type="InterPro" id="IPR003107">
    <property type="entry name" value="HAT"/>
</dbReference>
<feature type="compositionally biased region" description="Acidic residues" evidence="11">
    <location>
        <begin position="1370"/>
        <end position="1384"/>
    </location>
</feature>
<evidence type="ECO:0000256" key="11">
    <source>
        <dbReference type="SAM" id="MobiDB-lite"/>
    </source>
</evidence>
<feature type="compositionally biased region" description="Polar residues" evidence="11">
    <location>
        <begin position="1388"/>
        <end position="1397"/>
    </location>
</feature>
<keyword evidence="6" id="KW-0539">Nucleus</keyword>
<dbReference type="InterPro" id="IPR045209">
    <property type="entry name" value="Rrp5"/>
</dbReference>
<dbReference type="Gene3D" id="1.25.40.10">
    <property type="entry name" value="Tetratricopeptide repeat domain"/>
    <property type="match status" value="1"/>
</dbReference>
<dbReference type="GO" id="GO:0032040">
    <property type="term" value="C:small-subunit processome"/>
    <property type="evidence" value="ECO:0007669"/>
    <property type="project" value="EnsemblFungi"/>
</dbReference>
<dbReference type="SUPFAM" id="SSF48452">
    <property type="entry name" value="TPR-like"/>
    <property type="match status" value="2"/>
</dbReference>
<dbReference type="GO" id="GO:0034512">
    <property type="term" value="F:box C/D sno(s)RNA binding"/>
    <property type="evidence" value="ECO:0007669"/>
    <property type="project" value="EnsemblFungi"/>
</dbReference>
<feature type="domain" description="S1 motif" evidence="12">
    <location>
        <begin position="1008"/>
        <end position="1079"/>
    </location>
</feature>
<keyword evidence="5" id="KW-0677">Repeat</keyword>
<dbReference type="InterPro" id="IPR011990">
    <property type="entry name" value="TPR-like_helical_dom_sf"/>
</dbReference>
<dbReference type="CDD" id="cd05702">
    <property type="entry name" value="S1_Rrp5_repeat_hs11_sc8"/>
    <property type="match status" value="1"/>
</dbReference>
<dbReference type="KEGG" id="vpo:Kpol_1043p58"/>
<evidence type="ECO:0000256" key="3">
    <source>
        <dbReference type="ARBA" id="ARBA00022552"/>
    </source>
</evidence>
<accession>A7TIS6</accession>
<dbReference type="GO" id="GO:0034513">
    <property type="term" value="F:box H/ACA snoRNA binding"/>
    <property type="evidence" value="ECO:0007669"/>
    <property type="project" value="EnsemblFungi"/>
</dbReference>
<proteinExistence type="predicted"/>
<evidence type="ECO:0000256" key="10">
    <source>
        <dbReference type="ARBA" id="ARBA00076674"/>
    </source>
</evidence>
<dbReference type="FunFam" id="2.40.50.140:FF:000423">
    <property type="entry name" value="rRNA biogenesis protein RRP5"/>
    <property type="match status" value="1"/>
</dbReference>
<evidence type="ECO:0000256" key="7">
    <source>
        <dbReference type="ARBA" id="ARBA00026188"/>
    </source>
</evidence>
<dbReference type="PROSITE" id="PS50126">
    <property type="entry name" value="S1"/>
    <property type="match status" value="10"/>
</dbReference>
<keyword evidence="2" id="KW-0690">Ribosome biogenesis</keyword>
<name>A7TIS6_VANPO</name>
<dbReference type="SMART" id="SM00386">
    <property type="entry name" value="HAT"/>
    <property type="match status" value="6"/>
</dbReference>
<dbReference type="SMART" id="SM00316">
    <property type="entry name" value="S1"/>
    <property type="match status" value="12"/>
</dbReference>
<keyword evidence="14" id="KW-1185">Reference proteome</keyword>
<dbReference type="STRING" id="436907.A7TIS6"/>
<dbReference type="SUPFAM" id="SSF50249">
    <property type="entry name" value="Nucleic acid-binding proteins"/>
    <property type="match status" value="10"/>
</dbReference>
<feature type="domain" description="S1 motif" evidence="12">
    <location>
        <begin position="700"/>
        <end position="773"/>
    </location>
</feature>
<feature type="compositionally biased region" description="Basic and acidic residues" evidence="11">
    <location>
        <begin position="8"/>
        <end position="22"/>
    </location>
</feature>
<dbReference type="eggNOG" id="KOG1070">
    <property type="taxonomic scope" value="Eukaryota"/>
</dbReference>
<evidence type="ECO:0000256" key="8">
    <source>
        <dbReference type="ARBA" id="ARBA00055575"/>
    </source>
</evidence>
<dbReference type="InterPro" id="IPR012340">
    <property type="entry name" value="NA-bd_OB-fold"/>
</dbReference>
<dbReference type="GO" id="GO:0000464">
    <property type="term" value="P:endonucleolytic cleavage in ITS1 upstream of 5.8S rRNA from tricistronic rRNA transcript (SSU-rRNA, 5.8S rRNA, LSU-rRNA)"/>
    <property type="evidence" value="ECO:0007669"/>
    <property type="project" value="EnsemblFungi"/>
</dbReference>
<dbReference type="OrthoDB" id="412781at2759"/>
<feature type="compositionally biased region" description="Acidic residues" evidence="11">
    <location>
        <begin position="171"/>
        <end position="194"/>
    </location>
</feature>
<evidence type="ECO:0000256" key="2">
    <source>
        <dbReference type="ARBA" id="ARBA00022517"/>
    </source>
</evidence>
<keyword evidence="4" id="KW-0597">Phosphoprotein</keyword>
<comment type="function">
    <text evidence="8">Involved in the biogenesis of rRNA. Required for the formation of 18S and 5.8S rRNA.</text>
</comment>
<evidence type="ECO:0000313" key="13">
    <source>
        <dbReference type="EMBL" id="EDO17868.1"/>
    </source>
</evidence>
<dbReference type="FunFam" id="2.40.50.140:FF:000159">
    <property type="entry name" value="rRNA biogenesis protein rrp5"/>
    <property type="match status" value="1"/>
</dbReference>
<keyword evidence="3" id="KW-0698">rRNA processing</keyword>
<evidence type="ECO:0000256" key="9">
    <source>
        <dbReference type="ARBA" id="ARBA00073619"/>
    </source>
</evidence>
<evidence type="ECO:0000256" key="5">
    <source>
        <dbReference type="ARBA" id="ARBA00022737"/>
    </source>
</evidence>
<dbReference type="OMA" id="GQYLRAY"/>
<dbReference type="GO" id="GO:0000447">
    <property type="term" value="P:endonucleolytic cleavage in ITS1 to separate SSU-rRNA from 5.8S rRNA and LSU-rRNA from tricistronic rRNA transcript (SSU-rRNA, 5.8S rRNA, LSU-rRNA)"/>
    <property type="evidence" value="ECO:0007669"/>
    <property type="project" value="EnsemblFungi"/>
</dbReference>
<dbReference type="CDD" id="cd05703">
    <property type="entry name" value="S1_Rrp5_repeat_hs12_sc9"/>
    <property type="match status" value="1"/>
</dbReference>
<dbReference type="GO" id="GO:0034463">
    <property type="term" value="P:90S preribosome assembly"/>
    <property type="evidence" value="ECO:0007669"/>
    <property type="project" value="EnsemblFungi"/>
</dbReference>
<dbReference type="InterPro" id="IPR048059">
    <property type="entry name" value="Rrp5_S1_rpt_hs1_sc1"/>
</dbReference>
<dbReference type="PANTHER" id="PTHR23270:SF10">
    <property type="entry name" value="PROTEIN RRP5 HOMOLOG"/>
    <property type="match status" value="1"/>
</dbReference>
<feature type="region of interest" description="Disordered" evidence="11">
    <location>
        <begin position="1370"/>
        <end position="1397"/>
    </location>
</feature>
<dbReference type="FunFam" id="2.40.50.140:FF:000155">
    <property type="entry name" value="rRNA biogenesis protein RRP5"/>
    <property type="match status" value="1"/>
</dbReference>
<sequence>MAPQGKRKRDDGESPLSREDKTVQPAASSLDRNADEVSFPRGGASALTPLELKQVANEAANDVLFANESSKKKAENSAETGTSDQRKSKKKKVTKKTDDDNEDSEEDIDVTSVIVSHINFKNLKVGSQLLGQIKYITKEDICVTFADNISGYVPLTSISDQFTDILEQLDESMSDSSSDEEGEDEEEYESSDDVSSDKKPLAKKEVPNLRNYFKIGQWLRCSVSANTALETQSKKNKKKKILLSIEPSVVNILTEEDLNKSTTVQCSVKSIEDHGAALDLGIEGITGFISKKDYLNFDELKPGFVFLGNIAKKSGRSVVVNLNFSPKNKVSQISSIDAVIPGQSVDLLCESVQPTGITGKVYGLVPGFISNVHLHTFDREEIKHKYAIGSNVQGRILASLNNKNGDKVLIISTLPHITSLENKLHEIENLEAFPFGYTFDSASIKGRDSEYLYLALDEDRIGEVHHSKIGNAFESEKISARVLGYNSIDNVFQLSTDPETLKLKYVRAADIKIGELLTGCEIVSVSSKGIQLKIFNNQFSAFVPPIHISDTRLVYPERKFKIGSKIKGRVLSVDFRGHILVTLKKTLVNAEENETPLLDSYKAAQTIKDSNSKTTATVQYFKPNGCVVSFFGGISGFLPNTEISEAFVKRPEEHLRLGQTILVKLLQVEKERSRIIVTCKVSNDKADSQKETIEKLIPGKSFVEASVIEKTKDSLVVEMEKTGLRGVVYVGHLSDLRIEQNRAEIKKVRIGSKLNGLVIDKDTRTYIFNMTLKESLIKDAKEGKLPTSYSEVKTLDKSTPLHGYVKSVSDKGIFVAFNGKFVGLVLPSYAVENREIDFKKSFYMNQSVTAYILRTDDEQERFLLTLKEPKTKEKKKTSTDTAAINPIDSSIKDLSDFRVGSIVEGKIKGVKKNQLNIILADNLHGRVDIAEVFDNFADIKDKQQPLSNFKSGDLIKVKILGHHDVKSYKFLPISHSNLKNSVLELSIKPSELKSSKINIPSIDEVKIDSELTGFINNFAKDCVWLTVSPILKAKLPLFELSDDGSRFSAIEDSFPLGTALRVHVTSVDKTHNFVTVSNRSKSVKSIDDVNVDDILPARIIKVNDNYVLLDLGHKITGISFITDALNDFSSSLHDEYDDKLNEMVSAKVISIDRETKKINLSLQNEKASNMKLKSHEDLKQKDVVKAIIKNVTEKGIFVYLSSALEAFVPVSKLSDSYLKDWKKFYKPMQSVIGKVISCDDNSHILLTLRESEVNGELKVLKGYSDIKVGDIFNGNIKNVTDFGVFVKLDNTVNVSGLAHRTEIADTVPENLSSIFGVGDRVKAIVLKTNPEKQQISLGLKASYFTSAKSKENSDSDLESDEDEVMADVNYNEESEDEAEIDDEEPKSSKTPMTTDGLSLSAGFDWTANILNQAQSDDDLEDEMEDFTEVKRSKHKRSKTKIIEDKTIDINARAPESVSDFERLIVGNPNSSVIWMNYMAFRLQLSEIDKAREIAERALKTINFREENEKLNIWIAMLNLENTFGTEETLEDVFKRSCQYMDSFTMHNKLLSIYQMSEKLDKAAELFKATSKKFGSEKVSVWVSWGEFLINNKQAQEARSVLASALKSLPKRNHVELVRKFAQLEFAKGDPERGRSLFEGLIADAPKRIDIWNVYIDQEIKIGEKKKAEDLFERVINRKITRKQAKFFFNKWLQFEESQNDEKTVSYVKAKATEFAENNPKASQTD</sequence>
<dbReference type="CDD" id="cd05706">
    <property type="entry name" value="S1_Rrp5_repeat_sc10"/>
    <property type="match status" value="1"/>
</dbReference>
<evidence type="ECO:0000313" key="14">
    <source>
        <dbReference type="Proteomes" id="UP000000267"/>
    </source>
</evidence>
<dbReference type="GO" id="GO:0000480">
    <property type="term" value="P:endonucleolytic cleavage in 5'-ETS of tricistronic rRNA transcript (SSU-rRNA, 5.8S rRNA, LSU-rRNA)"/>
    <property type="evidence" value="ECO:0007669"/>
    <property type="project" value="EnsemblFungi"/>
</dbReference>
<feature type="domain" description="S1 motif" evidence="12">
    <location>
        <begin position="1269"/>
        <end position="1340"/>
    </location>
</feature>
<feature type="region of interest" description="Disordered" evidence="11">
    <location>
        <begin position="1"/>
        <end position="43"/>
    </location>
</feature>
<dbReference type="PANTHER" id="PTHR23270">
    <property type="entry name" value="PROGRAMMED CELL DEATH PROTEIN 11 PRE-RRNA PROCESSING PROTEIN RRP5"/>
    <property type="match status" value="1"/>
</dbReference>
<dbReference type="EMBL" id="DS480397">
    <property type="protein sequence ID" value="EDO17868.1"/>
    <property type="molecule type" value="Genomic_DNA"/>
</dbReference>
<dbReference type="GO" id="GO:0034511">
    <property type="term" value="F:U3 snoRNA binding"/>
    <property type="evidence" value="ECO:0007669"/>
    <property type="project" value="EnsemblFungi"/>
</dbReference>
<dbReference type="RefSeq" id="XP_001645726.1">
    <property type="nucleotide sequence ID" value="XM_001645676.1"/>
</dbReference>
<dbReference type="InParanoid" id="A7TIS6"/>
<feature type="domain" description="S1 motif" evidence="12">
    <location>
        <begin position="900"/>
        <end position="988"/>
    </location>
</feature>
<gene>
    <name evidence="13" type="ORF">Kpol_1043p58</name>
</gene>
<dbReference type="GeneID" id="5546121"/>
<dbReference type="FunFam" id="2.40.50.140:FF:000196">
    <property type="entry name" value="rRNA biogenesis protein RRP5"/>
    <property type="match status" value="1"/>
</dbReference>
<organism evidence="14">
    <name type="scientific">Vanderwaltozyma polyspora (strain ATCC 22028 / DSM 70294 / BCRC 21397 / CBS 2163 / NBRC 10782 / NRRL Y-8283 / UCD 57-17)</name>
    <name type="common">Kluyveromyces polysporus</name>
    <dbReference type="NCBI Taxonomy" id="436907"/>
    <lineage>
        <taxon>Eukaryota</taxon>
        <taxon>Fungi</taxon>
        <taxon>Dikarya</taxon>
        <taxon>Ascomycota</taxon>
        <taxon>Saccharomycotina</taxon>
        <taxon>Saccharomycetes</taxon>
        <taxon>Saccharomycetales</taxon>
        <taxon>Saccharomycetaceae</taxon>
        <taxon>Vanderwaltozyma</taxon>
    </lineage>
</organism>
<reference evidence="13 14" key="1">
    <citation type="journal article" date="2007" name="Proc. Natl. Acad. Sci. U.S.A.">
        <title>Independent sorting-out of thousands of duplicated gene pairs in two yeast species descended from a whole-genome duplication.</title>
        <authorList>
            <person name="Scannell D.R."/>
            <person name="Frank A.C."/>
            <person name="Conant G.C."/>
            <person name="Byrne K.P."/>
            <person name="Woolfit M."/>
            <person name="Wolfe K.H."/>
        </authorList>
    </citation>
    <scope>NUCLEOTIDE SEQUENCE [LARGE SCALE GENOMIC DNA]</scope>
    <source>
        <strain evidence="14">ATCC 22028 / DSM 70294 / BCRC 21397 / CBS 2163 / NBRC 10782 / NRRL Y-8283 / UCD 57-17</strain>
    </source>
</reference>
<dbReference type="Gene3D" id="2.40.50.140">
    <property type="entry name" value="Nucleic acid-binding proteins"/>
    <property type="match status" value="9"/>
</dbReference>
<comment type="subcellular location">
    <subcellularLocation>
        <location evidence="1">Nucleus</location>
        <location evidence="1">Nucleolus</location>
    </subcellularLocation>
</comment>
<dbReference type="FunCoup" id="A7TIS6">
    <property type="interactions" value="1285"/>
</dbReference>
<dbReference type="CDD" id="cd05693">
    <property type="entry name" value="S1_Rrp5_repeat_hs1_sc1"/>
    <property type="match status" value="1"/>
</dbReference>
<feature type="domain" description="S1 motif" evidence="12">
    <location>
        <begin position="1181"/>
        <end position="1249"/>
    </location>
</feature>
<evidence type="ECO:0000259" key="12">
    <source>
        <dbReference type="PROSITE" id="PS50126"/>
    </source>
</evidence>
<dbReference type="InterPro" id="IPR008847">
    <property type="entry name" value="Suf"/>
</dbReference>
<dbReference type="PhylomeDB" id="A7TIS6"/>
<dbReference type="FunFam" id="1.25.40.10:FF:000671">
    <property type="entry name" value="rRNA biogenesis protein RRP5"/>
    <property type="match status" value="1"/>
</dbReference>
<evidence type="ECO:0000256" key="4">
    <source>
        <dbReference type="ARBA" id="ARBA00022553"/>
    </source>
</evidence>
<feature type="domain" description="S1 motif" evidence="12">
    <location>
        <begin position="798"/>
        <end position="867"/>
    </location>
</feature>
<feature type="region of interest" description="Disordered" evidence="11">
    <location>
        <begin position="171"/>
        <end position="200"/>
    </location>
</feature>
<feature type="domain" description="S1 motif" evidence="12">
    <location>
        <begin position="611"/>
        <end position="680"/>
    </location>
</feature>
<evidence type="ECO:0000256" key="6">
    <source>
        <dbReference type="ARBA" id="ARBA00023242"/>
    </source>
</evidence>
<dbReference type="GO" id="GO:0042134">
    <property type="term" value="F:rRNA primary transcript binding"/>
    <property type="evidence" value="ECO:0007669"/>
    <property type="project" value="EnsemblFungi"/>
</dbReference>
<dbReference type="CDD" id="cd05708">
    <property type="entry name" value="S1_Rrp5_repeat_sc12"/>
    <property type="match status" value="1"/>
</dbReference>
<dbReference type="InterPro" id="IPR048058">
    <property type="entry name" value="Rrp5_S1_rpt_hs11_sc8"/>
</dbReference>
<feature type="domain" description="S1 motif" evidence="12">
    <location>
        <begin position="514"/>
        <end position="584"/>
    </location>
</feature>
<dbReference type="Pfam" id="PF05843">
    <property type="entry name" value="Suf"/>
    <property type="match status" value="1"/>
</dbReference>
<evidence type="ECO:0000256" key="1">
    <source>
        <dbReference type="ARBA" id="ARBA00004604"/>
    </source>
</evidence>
<protein>
    <recommendedName>
        <fullName evidence="7">mRNA 3'-end-processing protein RNA14</fullName>
    </recommendedName>
    <alternativeName>
        <fullName evidence="10">Ribosomal RNA-processing protein 5</fullName>
    </alternativeName>
    <alternativeName>
        <fullName evidence="9">rRNA biogenesis protein RRP5</fullName>
    </alternativeName>
</protein>
<dbReference type="GO" id="GO:0008266">
    <property type="term" value="F:poly(U) RNA binding"/>
    <property type="evidence" value="ECO:0007669"/>
    <property type="project" value="EnsemblFungi"/>
</dbReference>
<dbReference type="HOGENOM" id="CLU_000845_0_0_1"/>
<dbReference type="Proteomes" id="UP000000267">
    <property type="component" value="Unassembled WGS sequence"/>
</dbReference>